<dbReference type="EMBL" id="LXQA011000494">
    <property type="protein sequence ID" value="MCI80658.1"/>
    <property type="molecule type" value="Genomic_DNA"/>
</dbReference>
<name>A0A392UXE3_9FABA</name>
<keyword evidence="2" id="KW-1185">Reference proteome</keyword>
<reference evidence="1 2" key="1">
    <citation type="journal article" date="2018" name="Front. Plant Sci.">
        <title>Red Clover (Trifolium pratense) and Zigzag Clover (T. medium) - A Picture of Genomic Similarities and Differences.</title>
        <authorList>
            <person name="Dluhosova J."/>
            <person name="Istvanek J."/>
            <person name="Nedelnik J."/>
            <person name="Repkova J."/>
        </authorList>
    </citation>
    <scope>NUCLEOTIDE SEQUENCE [LARGE SCALE GENOMIC DNA]</scope>
    <source>
        <strain evidence="2">cv. 10/8</strain>
        <tissue evidence="1">Leaf</tissue>
    </source>
</reference>
<evidence type="ECO:0000313" key="1">
    <source>
        <dbReference type="EMBL" id="MCI80658.1"/>
    </source>
</evidence>
<proteinExistence type="predicted"/>
<evidence type="ECO:0000313" key="2">
    <source>
        <dbReference type="Proteomes" id="UP000265520"/>
    </source>
</evidence>
<comment type="caution">
    <text evidence="1">The sequence shown here is derived from an EMBL/GenBank/DDBJ whole genome shotgun (WGS) entry which is preliminary data.</text>
</comment>
<organism evidence="1 2">
    <name type="scientific">Trifolium medium</name>
    <dbReference type="NCBI Taxonomy" id="97028"/>
    <lineage>
        <taxon>Eukaryota</taxon>
        <taxon>Viridiplantae</taxon>
        <taxon>Streptophyta</taxon>
        <taxon>Embryophyta</taxon>
        <taxon>Tracheophyta</taxon>
        <taxon>Spermatophyta</taxon>
        <taxon>Magnoliopsida</taxon>
        <taxon>eudicotyledons</taxon>
        <taxon>Gunneridae</taxon>
        <taxon>Pentapetalae</taxon>
        <taxon>rosids</taxon>
        <taxon>fabids</taxon>
        <taxon>Fabales</taxon>
        <taxon>Fabaceae</taxon>
        <taxon>Papilionoideae</taxon>
        <taxon>50 kb inversion clade</taxon>
        <taxon>NPAAA clade</taxon>
        <taxon>Hologalegina</taxon>
        <taxon>IRL clade</taxon>
        <taxon>Trifolieae</taxon>
        <taxon>Trifolium</taxon>
    </lineage>
</organism>
<sequence>AAGHGYPFFTLGELGIDDSPGDFQNFMDPPASG</sequence>
<feature type="non-terminal residue" evidence="1">
    <location>
        <position position="1"/>
    </location>
</feature>
<accession>A0A392UXE3</accession>
<dbReference type="Proteomes" id="UP000265520">
    <property type="component" value="Unassembled WGS sequence"/>
</dbReference>
<dbReference type="AlphaFoldDB" id="A0A392UXE3"/>
<protein>
    <submittedName>
        <fullName evidence="1">Uncharacterized protein</fullName>
    </submittedName>
</protein>